<keyword evidence="3" id="KW-1185">Reference proteome</keyword>
<gene>
    <name evidence="2" type="ORF">SPAPADRAFT_68946</name>
</gene>
<proteinExistence type="predicted"/>
<dbReference type="SUPFAM" id="SSF81383">
    <property type="entry name" value="F-box domain"/>
    <property type="match status" value="1"/>
</dbReference>
<accession>G3AV49</accession>
<dbReference type="InParanoid" id="G3AV49"/>
<dbReference type="HOGENOM" id="CLU_667589_0_0_1"/>
<dbReference type="CDD" id="cd22143">
    <property type="entry name" value="F-box_ScMDM30-like"/>
    <property type="match status" value="1"/>
</dbReference>
<dbReference type="RefSeq" id="XP_007377889.1">
    <property type="nucleotide sequence ID" value="XM_007377827.1"/>
</dbReference>
<dbReference type="InterPro" id="IPR036047">
    <property type="entry name" value="F-box-like_dom_sf"/>
</dbReference>
<dbReference type="OrthoDB" id="4028033at2759"/>
<dbReference type="Proteomes" id="UP000000709">
    <property type="component" value="Unassembled WGS sequence"/>
</dbReference>
<dbReference type="EMBL" id="GL996506">
    <property type="protein sequence ID" value="EGW30123.1"/>
    <property type="molecule type" value="Genomic_DNA"/>
</dbReference>
<dbReference type="KEGG" id="spaa:SPAPADRAFT_68946"/>
<evidence type="ECO:0000313" key="3">
    <source>
        <dbReference type="Proteomes" id="UP000000709"/>
    </source>
</evidence>
<protein>
    <recommendedName>
        <fullName evidence="1">F-box domain-containing protein</fullName>
    </recommendedName>
</protein>
<name>G3AV49_SPAPN</name>
<sequence>MRGAKGDLVSTESFALLSLPDEVTTQIIAVLSQIDILSLIQVNKHLYSLGLPKLYHSIYLNNSTSCTPLAISSEINYPFHIKYTIINWITFFIRQMENNPNKNLVKEIVTNCIEPDDFKTIQEMFPKVNITIEYDSELYRFRSLDLSMVNGLELTYENALFFDENIRGKNYYSIKEVGINEESDHDLFGIIPVLKGLESMHITSVSDRTFTSLKDAGVSKLAIKRLFLQNFITPNNPGDLFRDLDEYFNLESLETFGFDSKYDSLFQDLQLTIPRLSNLKHLFLHGNRKCCFDASMILPRDSLEFLCLHDSKENGEFFDYDSLMTIISRQESTLTSLCLQCNIYHYMGYEWVDRVYNYLHEVTEIDNRRNIHLINQILAKGTRFPKLDTIIINEKYYFIKRNGPGDIKINTI</sequence>
<dbReference type="GeneID" id="18875248"/>
<evidence type="ECO:0000259" key="1">
    <source>
        <dbReference type="PROSITE" id="PS50181"/>
    </source>
</evidence>
<dbReference type="PROSITE" id="PS50181">
    <property type="entry name" value="FBOX"/>
    <property type="match status" value="1"/>
</dbReference>
<evidence type="ECO:0000313" key="2">
    <source>
        <dbReference type="EMBL" id="EGW30123.1"/>
    </source>
</evidence>
<organism evidence="3">
    <name type="scientific">Spathaspora passalidarum (strain NRRL Y-27907 / 11-Y1)</name>
    <dbReference type="NCBI Taxonomy" id="619300"/>
    <lineage>
        <taxon>Eukaryota</taxon>
        <taxon>Fungi</taxon>
        <taxon>Dikarya</taxon>
        <taxon>Ascomycota</taxon>
        <taxon>Saccharomycotina</taxon>
        <taxon>Pichiomycetes</taxon>
        <taxon>Debaryomycetaceae</taxon>
        <taxon>Spathaspora</taxon>
    </lineage>
</organism>
<dbReference type="Pfam" id="PF12937">
    <property type="entry name" value="F-box-like"/>
    <property type="match status" value="1"/>
</dbReference>
<feature type="domain" description="F-box" evidence="1">
    <location>
        <begin position="13"/>
        <end position="49"/>
    </location>
</feature>
<dbReference type="InterPro" id="IPR001810">
    <property type="entry name" value="F-box_dom"/>
</dbReference>
<reference evidence="2 3" key="1">
    <citation type="journal article" date="2011" name="Proc. Natl. Acad. Sci. U.S.A.">
        <title>Comparative genomics of xylose-fermenting fungi for enhanced biofuel production.</title>
        <authorList>
            <person name="Wohlbach D.J."/>
            <person name="Kuo A."/>
            <person name="Sato T.K."/>
            <person name="Potts K.M."/>
            <person name="Salamov A.A."/>
            <person name="LaButti K.M."/>
            <person name="Sun H."/>
            <person name="Clum A."/>
            <person name="Pangilinan J.L."/>
            <person name="Lindquist E.A."/>
            <person name="Lucas S."/>
            <person name="Lapidus A."/>
            <person name="Jin M."/>
            <person name="Gunawan C."/>
            <person name="Balan V."/>
            <person name="Dale B.E."/>
            <person name="Jeffries T.W."/>
            <person name="Zinkel R."/>
            <person name="Barry K.W."/>
            <person name="Grigoriev I.V."/>
            <person name="Gasch A.P."/>
        </authorList>
    </citation>
    <scope>NUCLEOTIDE SEQUENCE [LARGE SCALE GENOMIC DNA]</scope>
    <source>
        <strain evidence="3">NRRL Y-27907 / 11-Y1</strain>
    </source>
</reference>
<dbReference type="AlphaFoldDB" id="G3AV49"/>